<dbReference type="InterPro" id="IPR051412">
    <property type="entry name" value="Formin_Homology_Diaphanous_sf"/>
</dbReference>
<feature type="region of interest" description="Disordered" evidence="1">
    <location>
        <begin position="39"/>
        <end position="67"/>
    </location>
</feature>
<comment type="caution">
    <text evidence="2">The sequence shown here is derived from an EMBL/GenBank/DDBJ whole genome shotgun (WGS) entry which is preliminary data.</text>
</comment>
<feature type="compositionally biased region" description="Polar residues" evidence="1">
    <location>
        <begin position="285"/>
        <end position="303"/>
    </location>
</feature>
<proteinExistence type="predicted"/>
<feature type="region of interest" description="Disordered" evidence="1">
    <location>
        <begin position="138"/>
        <end position="470"/>
    </location>
</feature>
<dbReference type="GO" id="GO:0030041">
    <property type="term" value="P:actin filament polymerization"/>
    <property type="evidence" value="ECO:0007669"/>
    <property type="project" value="TreeGrafter"/>
</dbReference>
<feature type="compositionally biased region" description="Basic and acidic residues" evidence="1">
    <location>
        <begin position="117"/>
        <end position="126"/>
    </location>
</feature>
<evidence type="ECO:0000313" key="2">
    <source>
        <dbReference type="EMBL" id="KAF9452335.1"/>
    </source>
</evidence>
<feature type="compositionally biased region" description="Polar residues" evidence="1">
    <location>
        <begin position="208"/>
        <end position="234"/>
    </location>
</feature>
<feature type="compositionally biased region" description="Basic residues" evidence="1">
    <location>
        <begin position="366"/>
        <end position="384"/>
    </location>
</feature>
<protein>
    <submittedName>
        <fullName evidence="2">Uncharacterized protein</fullName>
    </submittedName>
</protein>
<reference evidence="2" key="1">
    <citation type="submission" date="2020-11" db="EMBL/GenBank/DDBJ databases">
        <authorList>
            <consortium name="DOE Joint Genome Institute"/>
            <person name="Ahrendt S."/>
            <person name="Riley R."/>
            <person name="Andreopoulos W."/>
            <person name="Labutti K."/>
            <person name="Pangilinan J."/>
            <person name="Ruiz-Duenas F.J."/>
            <person name="Barrasa J.M."/>
            <person name="Sanchez-Garcia M."/>
            <person name="Camarero S."/>
            <person name="Miyauchi S."/>
            <person name="Serrano A."/>
            <person name="Linde D."/>
            <person name="Babiker R."/>
            <person name="Drula E."/>
            <person name="Ayuso-Fernandez I."/>
            <person name="Pacheco R."/>
            <person name="Padilla G."/>
            <person name="Ferreira P."/>
            <person name="Barriuso J."/>
            <person name="Kellner H."/>
            <person name="Castanera R."/>
            <person name="Alfaro M."/>
            <person name="Ramirez L."/>
            <person name="Pisabarro A.G."/>
            <person name="Kuo A."/>
            <person name="Tritt A."/>
            <person name="Lipzen A."/>
            <person name="He G."/>
            <person name="Yan M."/>
            <person name="Ng V."/>
            <person name="Cullen D."/>
            <person name="Martin F."/>
            <person name="Rosso M.-N."/>
            <person name="Henrissat B."/>
            <person name="Hibbett D."/>
            <person name="Martinez A.T."/>
            <person name="Grigoriev I.V."/>
        </authorList>
    </citation>
    <scope>NUCLEOTIDE SEQUENCE</scope>
    <source>
        <strain evidence="2">MF-IS2</strain>
    </source>
</reference>
<dbReference type="EMBL" id="MU151072">
    <property type="protein sequence ID" value="KAF9452335.1"/>
    <property type="molecule type" value="Genomic_DNA"/>
</dbReference>
<dbReference type="AlphaFoldDB" id="A0A9P6C7W9"/>
<sequence>MFFPPPPPAPPPPPPPNQTIRGLPAILDDAGILFTAARASLNHQPMPREKPINPPHISRRQGQPTVGVTPDKMAAFLHEMKSVRLRKTGQDLDLSGSFSSGSSRALSTGSNSFSKTSKSDERSRVDADVSFLSRSMIAPRPFRPAAPPPPTIPRVGDKRKRKDTLGAISQVTHDARNKRALLPAMQLTQTQAQSSSSGSSTSPVGLFSESSGSSTEPVTSDQGTSTVIWPTQPTVPDAPTPSLCSDDNDPEKEDEHDQPPSTPPQILPSRSMYRFRGTGIPVTPSEGSRSSILNKSLLLQAQQQEREHEQDPAQAQETPQHSSQHIDYEDSFIPIHPITPNDPTVQPESTVFEKRRLPVSPLPAKSPRKPHPPNRRRSTPHPRKLSLPPDDHEDEEPPPVLTFSTPPVAISTPGPTATQAPPKPVADTPDIFNDSRVARSRPPPSRIPVPSSRLRSSSLKSSSAPQAPSGRWVTLGEELWHAQQSDEINGENDDELDVDVYVGTGMRSRDRSFLAHGGAGGPPVLMGVGYVEGAEDREGSPDPYLDS</sequence>
<accession>A0A9P6C7W9</accession>
<feature type="compositionally biased region" description="Low complexity" evidence="1">
    <location>
        <begin position="448"/>
        <end position="469"/>
    </location>
</feature>
<evidence type="ECO:0000313" key="3">
    <source>
        <dbReference type="Proteomes" id="UP000807342"/>
    </source>
</evidence>
<dbReference type="PANTHER" id="PTHR45691:SF6">
    <property type="entry name" value="PROTEIN DIAPHANOUS"/>
    <property type="match status" value="1"/>
</dbReference>
<dbReference type="PANTHER" id="PTHR45691">
    <property type="entry name" value="PROTEIN DIAPHANOUS"/>
    <property type="match status" value="1"/>
</dbReference>
<feature type="region of interest" description="Disordered" evidence="1">
    <location>
        <begin position="91"/>
        <end position="126"/>
    </location>
</feature>
<feature type="compositionally biased region" description="Pro residues" evidence="1">
    <location>
        <begin position="1"/>
        <end position="17"/>
    </location>
</feature>
<keyword evidence="3" id="KW-1185">Reference proteome</keyword>
<gene>
    <name evidence="2" type="ORF">P691DRAFT_233327</name>
</gene>
<feature type="compositionally biased region" description="Low complexity" evidence="1">
    <location>
        <begin position="92"/>
        <end position="112"/>
    </location>
</feature>
<dbReference type="Proteomes" id="UP000807342">
    <property type="component" value="Unassembled WGS sequence"/>
</dbReference>
<dbReference type="GO" id="GO:0005884">
    <property type="term" value="C:actin filament"/>
    <property type="evidence" value="ECO:0007669"/>
    <property type="project" value="TreeGrafter"/>
</dbReference>
<dbReference type="OrthoDB" id="3256736at2759"/>
<organism evidence="2 3">
    <name type="scientific">Macrolepiota fuliginosa MF-IS2</name>
    <dbReference type="NCBI Taxonomy" id="1400762"/>
    <lineage>
        <taxon>Eukaryota</taxon>
        <taxon>Fungi</taxon>
        <taxon>Dikarya</taxon>
        <taxon>Basidiomycota</taxon>
        <taxon>Agaricomycotina</taxon>
        <taxon>Agaricomycetes</taxon>
        <taxon>Agaricomycetidae</taxon>
        <taxon>Agaricales</taxon>
        <taxon>Agaricineae</taxon>
        <taxon>Agaricaceae</taxon>
        <taxon>Macrolepiota</taxon>
    </lineage>
</organism>
<evidence type="ECO:0000256" key="1">
    <source>
        <dbReference type="SAM" id="MobiDB-lite"/>
    </source>
</evidence>
<name>A0A9P6C7W9_9AGAR</name>
<feature type="compositionally biased region" description="Polar residues" evidence="1">
    <location>
        <begin position="313"/>
        <end position="325"/>
    </location>
</feature>
<feature type="compositionally biased region" description="Pro residues" evidence="1">
    <location>
        <begin position="141"/>
        <end position="152"/>
    </location>
</feature>
<feature type="compositionally biased region" description="Low complexity" evidence="1">
    <location>
        <begin position="188"/>
        <end position="202"/>
    </location>
</feature>
<feature type="region of interest" description="Disordered" evidence="1">
    <location>
        <begin position="1"/>
        <end position="22"/>
    </location>
</feature>